<keyword evidence="13" id="KW-1185">Reference proteome</keyword>
<name>A0A9J6BXA9_POLVA</name>
<dbReference type="PROSITE" id="PS50268">
    <property type="entry name" value="CADHERIN_2"/>
    <property type="match status" value="6"/>
</dbReference>
<gene>
    <name evidence="12" type="ORF">PVAND_003880</name>
</gene>
<feature type="domain" description="Cadherin" evidence="11">
    <location>
        <begin position="207"/>
        <end position="313"/>
    </location>
</feature>
<dbReference type="FunFam" id="2.60.40.60:FF:000020">
    <property type="entry name" value="Dachsous cadherin-related 1b"/>
    <property type="match status" value="1"/>
</dbReference>
<evidence type="ECO:0000256" key="5">
    <source>
        <dbReference type="ARBA" id="ARBA00022837"/>
    </source>
</evidence>
<dbReference type="InterPro" id="IPR015919">
    <property type="entry name" value="Cadherin-like_sf"/>
</dbReference>
<evidence type="ECO:0000256" key="10">
    <source>
        <dbReference type="SAM" id="Phobius"/>
    </source>
</evidence>
<dbReference type="GO" id="GO:0007163">
    <property type="term" value="P:establishment or maintenance of cell polarity"/>
    <property type="evidence" value="ECO:0007669"/>
    <property type="project" value="UniProtKB-ARBA"/>
</dbReference>
<dbReference type="GO" id="GO:0045296">
    <property type="term" value="F:cadherin binding"/>
    <property type="evidence" value="ECO:0007669"/>
    <property type="project" value="TreeGrafter"/>
</dbReference>
<keyword evidence="2 10" id="KW-0812">Transmembrane</keyword>
<dbReference type="SMART" id="SM00112">
    <property type="entry name" value="CA"/>
    <property type="match status" value="6"/>
</dbReference>
<dbReference type="OrthoDB" id="9990384at2759"/>
<feature type="domain" description="Cadherin" evidence="11">
    <location>
        <begin position="430"/>
        <end position="553"/>
    </location>
</feature>
<feature type="region of interest" description="Disordered" evidence="9">
    <location>
        <begin position="918"/>
        <end position="940"/>
    </location>
</feature>
<feature type="domain" description="Cadherin" evidence="11">
    <location>
        <begin position="98"/>
        <end position="206"/>
    </location>
</feature>
<dbReference type="GO" id="GO:0008104">
    <property type="term" value="P:intracellular protein localization"/>
    <property type="evidence" value="ECO:0007669"/>
    <property type="project" value="UniProtKB-ARBA"/>
</dbReference>
<evidence type="ECO:0000256" key="2">
    <source>
        <dbReference type="ARBA" id="ARBA00022692"/>
    </source>
</evidence>
<comment type="caution">
    <text evidence="12">The sequence shown here is derived from an EMBL/GenBank/DDBJ whole genome shotgun (WGS) entry which is preliminary data.</text>
</comment>
<keyword evidence="4" id="KW-0677">Repeat</keyword>
<organism evidence="12 13">
    <name type="scientific">Polypedilum vanderplanki</name>
    <name type="common">Sleeping chironomid midge</name>
    <dbReference type="NCBI Taxonomy" id="319348"/>
    <lineage>
        <taxon>Eukaryota</taxon>
        <taxon>Metazoa</taxon>
        <taxon>Ecdysozoa</taxon>
        <taxon>Arthropoda</taxon>
        <taxon>Hexapoda</taxon>
        <taxon>Insecta</taxon>
        <taxon>Pterygota</taxon>
        <taxon>Neoptera</taxon>
        <taxon>Endopterygota</taxon>
        <taxon>Diptera</taxon>
        <taxon>Nematocera</taxon>
        <taxon>Chironomoidea</taxon>
        <taxon>Chironomidae</taxon>
        <taxon>Chironominae</taxon>
        <taxon>Polypedilum</taxon>
        <taxon>Polypedilum</taxon>
    </lineage>
</organism>
<evidence type="ECO:0000259" key="11">
    <source>
        <dbReference type="PROSITE" id="PS50268"/>
    </source>
</evidence>
<evidence type="ECO:0000256" key="9">
    <source>
        <dbReference type="SAM" id="MobiDB-lite"/>
    </source>
</evidence>
<dbReference type="CDD" id="cd11304">
    <property type="entry name" value="Cadherin_repeat"/>
    <property type="match status" value="6"/>
</dbReference>
<dbReference type="Proteomes" id="UP001107558">
    <property type="component" value="Chromosome 3"/>
</dbReference>
<evidence type="ECO:0000256" key="7">
    <source>
        <dbReference type="ARBA" id="ARBA00023136"/>
    </source>
</evidence>
<dbReference type="PRINTS" id="PR00205">
    <property type="entry name" value="CADHERIN"/>
</dbReference>
<evidence type="ECO:0000256" key="4">
    <source>
        <dbReference type="ARBA" id="ARBA00022737"/>
    </source>
</evidence>
<evidence type="ECO:0000256" key="8">
    <source>
        <dbReference type="PROSITE-ProRule" id="PRU00043"/>
    </source>
</evidence>
<dbReference type="EMBL" id="JADBJN010000003">
    <property type="protein sequence ID" value="KAG5673870.1"/>
    <property type="molecule type" value="Genomic_DNA"/>
</dbReference>
<dbReference type="GO" id="GO:0016342">
    <property type="term" value="C:catenin complex"/>
    <property type="evidence" value="ECO:0007669"/>
    <property type="project" value="TreeGrafter"/>
</dbReference>
<evidence type="ECO:0000256" key="1">
    <source>
        <dbReference type="ARBA" id="ARBA00004251"/>
    </source>
</evidence>
<feature type="domain" description="Cadherin" evidence="11">
    <location>
        <begin position="317"/>
        <end position="427"/>
    </location>
</feature>
<dbReference type="InterPro" id="IPR039808">
    <property type="entry name" value="Cadherin"/>
</dbReference>
<accession>A0A9J6BXA9</accession>
<dbReference type="AlphaFoldDB" id="A0A9J6BXA9"/>
<comment type="subcellular location">
    <subcellularLocation>
        <location evidence="1">Cell membrane</location>
        <topology evidence="1">Single-pass type I membrane protein</topology>
    </subcellularLocation>
</comment>
<keyword evidence="6 10" id="KW-1133">Transmembrane helix</keyword>
<protein>
    <recommendedName>
        <fullName evidence="11">Cadherin domain-containing protein</fullName>
    </recommendedName>
</protein>
<keyword evidence="3" id="KW-0732">Signal</keyword>
<keyword evidence="5 8" id="KW-0106">Calcium</keyword>
<feature type="domain" description="Cadherin" evidence="11">
    <location>
        <begin position="554"/>
        <end position="677"/>
    </location>
</feature>
<dbReference type="SUPFAM" id="SSF49313">
    <property type="entry name" value="Cadherin-like"/>
    <property type="match status" value="6"/>
</dbReference>
<evidence type="ECO:0000256" key="6">
    <source>
        <dbReference type="ARBA" id="ARBA00022989"/>
    </source>
</evidence>
<evidence type="ECO:0000313" key="12">
    <source>
        <dbReference type="EMBL" id="KAG5673870.1"/>
    </source>
</evidence>
<feature type="transmembrane region" description="Helical" evidence="10">
    <location>
        <begin position="774"/>
        <end position="804"/>
    </location>
</feature>
<dbReference type="GO" id="GO:0008013">
    <property type="term" value="F:beta-catenin binding"/>
    <property type="evidence" value="ECO:0007669"/>
    <property type="project" value="TreeGrafter"/>
</dbReference>
<dbReference type="GO" id="GO:0016477">
    <property type="term" value="P:cell migration"/>
    <property type="evidence" value="ECO:0007669"/>
    <property type="project" value="TreeGrafter"/>
</dbReference>
<feature type="domain" description="Cadherin" evidence="11">
    <location>
        <begin position="1"/>
        <end position="97"/>
    </location>
</feature>
<dbReference type="GO" id="GO:0001736">
    <property type="term" value="P:establishment of planar polarity"/>
    <property type="evidence" value="ECO:0007669"/>
    <property type="project" value="UniProtKB-ARBA"/>
</dbReference>
<dbReference type="GO" id="GO:0005509">
    <property type="term" value="F:calcium ion binding"/>
    <property type="evidence" value="ECO:0007669"/>
    <property type="project" value="UniProtKB-UniRule"/>
</dbReference>
<dbReference type="Gene3D" id="2.60.40.60">
    <property type="entry name" value="Cadherins"/>
    <property type="match status" value="6"/>
</dbReference>
<reference evidence="12" key="1">
    <citation type="submission" date="2021-03" db="EMBL/GenBank/DDBJ databases">
        <title>Chromosome level genome of the anhydrobiotic midge Polypedilum vanderplanki.</title>
        <authorList>
            <person name="Yoshida Y."/>
            <person name="Kikawada T."/>
            <person name="Gusev O."/>
        </authorList>
    </citation>
    <scope>NUCLEOTIDE SEQUENCE</scope>
    <source>
        <strain evidence="12">NIAS01</strain>
        <tissue evidence="12">Whole body or cell culture</tissue>
    </source>
</reference>
<proteinExistence type="predicted"/>
<dbReference type="FunFam" id="2.60.40.60:FF:000378">
    <property type="entry name" value="Cadherin-87A"/>
    <property type="match status" value="1"/>
</dbReference>
<dbReference type="Pfam" id="PF00028">
    <property type="entry name" value="Cadherin"/>
    <property type="match status" value="5"/>
</dbReference>
<dbReference type="PANTHER" id="PTHR24027">
    <property type="entry name" value="CADHERIN-23"/>
    <property type="match status" value="1"/>
</dbReference>
<evidence type="ECO:0000313" key="13">
    <source>
        <dbReference type="Proteomes" id="UP001107558"/>
    </source>
</evidence>
<sequence>MMEEQPVSTILTTLHATDADSTISEYQLIDGDSDNGSEFFEINNVTGLIRTKSRIDYETVKLIKFNVSVTDTGVPQLTSTAQIFVNVININDNSPQFNETEYQLNVNENAVKGTSIGFVYAHDADEGEFGIIKYSLVGEQSQHFEINENTGEIFVSNASALDRERQAEIMFSVVAIDHGLPIDERRSTTTNVIVKVWDENDETPSFRQHSYYASIAENLSLNPPATILQVQADDKDEDEAGTVKYTILSGNDDNSFMLDANSGILYPATSLMGRKGQYKLRVEARDGIGSGPHTDFAEIIIDVIEVNQHRPMFIMPALSNATVEIQENLAIKDYLVLTVKAEDADNGDNGKISYHLQVNNENVQETETFEINSISGELRLKRELNKKQQSRFEIVLVARDHGVPTNFQQLRFLTILIVDNNEGNPEFPDGSNPYRFYVTENGERDERIGKIQAIAHDSGREKESHAIYYYILLGNVNGSFYIDKITGDVFTNKSLDREMADMYTLYILASKKSDLHISESEIFDLSVENLERNSTVAKVWIQVHDINDCAPEFEQEIYYAGVNKKSRQGELIAIINATDRDFGVNASIEYLIAASYLYKFGAVKSTGNIVPSPFSISQDGRLTTNTYMSEYNQDRFELEIQAKEVQPPERITVAKVFIWIYEPEQLVRVILSRPPSEVQSERDEILVELTNVTKKHIIIDDIRYHVDNVGRMRMDWTDLLFHAVDIKTKTIVPIYEILTDIDAKYDFLKDYYSGFAIENVVPAYIPNLNSEFDIALAAIVALLIVLFVGAISFIVLCCCLKNWVISIPSETRRKDALIKKQIIDDLNTTENPLWIEQKLKIYEEQELTMKIFAEPSEFQLPIAENSSIRQHNGITQNLLGMETPPTPLIDTYNGSDAGGDLDTNYATILNYSNNNNNNSNISSSSSNHHNNSALANNSRNTNNTINLIDADYQTLRNTRVPPLFEFNGSTFQVQQNDQTSDYIGELM</sequence>
<keyword evidence="7 10" id="KW-0472">Membrane</keyword>
<dbReference type="FunFam" id="2.60.40.60:FF:000033">
    <property type="entry name" value="FAT atypical cadherin 1"/>
    <property type="match status" value="1"/>
</dbReference>
<evidence type="ECO:0000256" key="3">
    <source>
        <dbReference type="ARBA" id="ARBA00022729"/>
    </source>
</evidence>
<dbReference type="GO" id="GO:0007156">
    <property type="term" value="P:homophilic cell adhesion via plasma membrane adhesion molecules"/>
    <property type="evidence" value="ECO:0007669"/>
    <property type="project" value="InterPro"/>
</dbReference>
<dbReference type="InterPro" id="IPR002126">
    <property type="entry name" value="Cadherin-like_dom"/>
</dbReference>
<dbReference type="PANTHER" id="PTHR24027:SF423">
    <property type="entry name" value="PROTOCADHERIN-16"/>
    <property type="match status" value="1"/>
</dbReference>